<evidence type="ECO:0000256" key="1">
    <source>
        <dbReference type="SAM" id="Phobius"/>
    </source>
</evidence>
<evidence type="ECO:0000313" key="2">
    <source>
        <dbReference type="Proteomes" id="UP001652623"/>
    </source>
</evidence>
<dbReference type="Pfam" id="PF03140">
    <property type="entry name" value="DUF247"/>
    <property type="match status" value="2"/>
</dbReference>
<reference evidence="3" key="1">
    <citation type="submission" date="2025-08" db="UniProtKB">
        <authorList>
            <consortium name="RefSeq"/>
        </authorList>
    </citation>
    <scope>IDENTIFICATION</scope>
    <source>
        <tissue evidence="3">Seedling</tissue>
    </source>
</reference>
<keyword evidence="1" id="KW-0812">Transmembrane</keyword>
<protein>
    <submittedName>
        <fullName evidence="3">Uncharacterized protein LOC125419809</fullName>
    </submittedName>
</protein>
<proteinExistence type="predicted"/>
<keyword evidence="2" id="KW-1185">Reference proteome</keyword>
<organism evidence="2 3">
    <name type="scientific">Ziziphus jujuba</name>
    <name type="common">Chinese jujube</name>
    <name type="synonym">Ziziphus sativa</name>
    <dbReference type="NCBI Taxonomy" id="326968"/>
    <lineage>
        <taxon>Eukaryota</taxon>
        <taxon>Viridiplantae</taxon>
        <taxon>Streptophyta</taxon>
        <taxon>Embryophyta</taxon>
        <taxon>Tracheophyta</taxon>
        <taxon>Spermatophyta</taxon>
        <taxon>Magnoliopsida</taxon>
        <taxon>eudicotyledons</taxon>
        <taxon>Gunneridae</taxon>
        <taxon>Pentapetalae</taxon>
        <taxon>rosids</taxon>
        <taxon>fabids</taxon>
        <taxon>Rosales</taxon>
        <taxon>Rhamnaceae</taxon>
        <taxon>Paliureae</taxon>
        <taxon>Ziziphus</taxon>
    </lineage>
</organism>
<keyword evidence="1" id="KW-0472">Membrane</keyword>
<keyword evidence="1" id="KW-1133">Transmembrane helix</keyword>
<dbReference type="RefSeq" id="XP_060674894.1">
    <property type="nucleotide sequence ID" value="XM_060818911.1"/>
</dbReference>
<name>A0ABM4ADU3_ZIZJJ</name>
<dbReference type="PANTHER" id="PTHR31170:SF9">
    <property type="entry name" value="PROTEIN, PUTATIVE (DUF247)-RELATED"/>
    <property type="match status" value="1"/>
</dbReference>
<accession>A0ABM4ADU3</accession>
<sequence length="470" mass="54883">MEEENVSKDFTTKQITIDIPEKSERPLTKELESECPFIISGSAAVPPDKLSMVTCAAVSPDNLSIRGIHRSPDTRNWIIYKVPNKLRKIRPAAYTPQLVSIGPFHHGKSNLKVMEYHKAKFMSEFLGRSFCNHIEEENLIHEITEIKEEDGKLVEKAQRSYQEETFEPENKKKYWEVPKNILRDACFILELFLRNHENQFSPPDEEDKKTKQLSDKEIKDNACFIFERFFRNHQIQSRSPDKEDEKYSGDHILSPWVKAAIKQDLILLENQLPFFVLDRRWHNDLSDVKDDDKRCWWNCRDRCWWNGRGCCWINGCCGINRLELKIPQLKVDDNTECIFRNVMALEQFVYPKTPRICNYIFLLDQLIDTVEDVVFLVDKGIIENWLGSNKAVAALVNTLSDQIVTPRFFYADICDELNKYHSKNLNVAMSTLNRVHFKDIWTGSSTVVGLVIVVFSFFSTYSTIKNLFFV</sequence>
<evidence type="ECO:0000313" key="3">
    <source>
        <dbReference type="RefSeq" id="XP_060674894.1"/>
    </source>
</evidence>
<dbReference type="InterPro" id="IPR004158">
    <property type="entry name" value="DUF247_pln"/>
</dbReference>
<gene>
    <name evidence="3" type="primary">LOC125419809</name>
</gene>
<dbReference type="GeneID" id="125419809"/>
<dbReference type="Proteomes" id="UP001652623">
    <property type="component" value="Chromosome 7"/>
</dbReference>
<dbReference type="PANTHER" id="PTHR31170">
    <property type="entry name" value="BNAC04G53230D PROTEIN"/>
    <property type="match status" value="1"/>
</dbReference>
<feature type="transmembrane region" description="Helical" evidence="1">
    <location>
        <begin position="440"/>
        <end position="461"/>
    </location>
</feature>